<feature type="transmembrane region" description="Helical" evidence="6">
    <location>
        <begin position="192"/>
        <end position="214"/>
    </location>
</feature>
<feature type="transmembrane region" description="Helical" evidence="6">
    <location>
        <begin position="301"/>
        <end position="320"/>
    </location>
</feature>
<feature type="transmembrane region" description="Helical" evidence="6">
    <location>
        <begin position="241"/>
        <end position="265"/>
    </location>
</feature>
<dbReference type="InterPro" id="IPR001750">
    <property type="entry name" value="ND/Mrp_TM"/>
</dbReference>
<organism evidence="9 10">
    <name type="scientific">Fimbriiglobus ruber</name>
    <dbReference type="NCBI Taxonomy" id="1908690"/>
    <lineage>
        <taxon>Bacteria</taxon>
        <taxon>Pseudomonadati</taxon>
        <taxon>Planctomycetota</taxon>
        <taxon>Planctomycetia</taxon>
        <taxon>Gemmatales</taxon>
        <taxon>Gemmataceae</taxon>
        <taxon>Fimbriiglobus</taxon>
    </lineage>
</organism>
<feature type="transmembrane region" description="Helical" evidence="6">
    <location>
        <begin position="138"/>
        <end position="156"/>
    </location>
</feature>
<evidence type="ECO:0000256" key="1">
    <source>
        <dbReference type="ARBA" id="ARBA00004127"/>
    </source>
</evidence>
<dbReference type="InterPro" id="IPR001516">
    <property type="entry name" value="Proton_antipo_N"/>
</dbReference>
<sequence>MTEYYQLALKWFEYVVVVTPVALVFALGLPALLNRKLPEPSINRLVQVTTTIGLVASLGVLACMLLLDIQHDILDLGNWVAIHDHGQSHGTEAGFHFLVKFVFDRLSMPFLIMTYVLCGTIGAFASRYMHREQGYNRFYVQYAFFLLGLVTAGLAGTIETLFAGWELVGLSSTLLIVFFQDRPAPARNGLRVWVVYRVSDACLLLAAIVMHHMLGAGDFDILLGHESWPDGHAHGVTMNQAVAVGFLLLAAAAGKSALVPFSGWLPRAMEGPTPSSAVFYGALSVHLGAYLLLRVTPVLEMSIYLSAATFALGLITAAYGSLAGRVQTDIKAALSFASLAQVGVIVAEIGAGGFGPWFAWLRYVALIHLIGHAFLRTLQFVRAPSLLQDYRTLENAIGSRLPRPGAEKGAAPSHAHLWLYRAALERGYLDALLTDYVVYPFVRTFRFFDGIERRWTDLLAGRASRESDDINPTSGKIEELS</sequence>
<dbReference type="EMBL" id="NIDE01000014">
    <property type="protein sequence ID" value="OWK37670.1"/>
    <property type="molecule type" value="Genomic_DNA"/>
</dbReference>
<evidence type="ECO:0000259" key="8">
    <source>
        <dbReference type="Pfam" id="PF00662"/>
    </source>
</evidence>
<gene>
    <name evidence="9" type="ORF">FRUB_06790</name>
</gene>
<feature type="transmembrane region" description="Helical" evidence="6">
    <location>
        <begin position="357"/>
        <end position="375"/>
    </location>
</feature>
<dbReference type="OrthoDB" id="9807568at2"/>
<dbReference type="GO" id="GO:0015990">
    <property type="term" value="P:electron transport coupled proton transport"/>
    <property type="evidence" value="ECO:0007669"/>
    <property type="project" value="TreeGrafter"/>
</dbReference>
<dbReference type="PRINTS" id="PR01434">
    <property type="entry name" value="NADHDHGNASE5"/>
</dbReference>
<dbReference type="PANTHER" id="PTHR42829">
    <property type="entry name" value="NADH-UBIQUINONE OXIDOREDUCTASE CHAIN 5"/>
    <property type="match status" value="1"/>
</dbReference>
<accession>A0A225D7U0</accession>
<dbReference type="Pfam" id="PF00361">
    <property type="entry name" value="Proton_antipo_M"/>
    <property type="match status" value="1"/>
</dbReference>
<evidence type="ECO:0000256" key="4">
    <source>
        <dbReference type="ARBA" id="ARBA00023136"/>
    </source>
</evidence>
<evidence type="ECO:0000313" key="9">
    <source>
        <dbReference type="EMBL" id="OWK37670.1"/>
    </source>
</evidence>
<protein>
    <submittedName>
        <fullName evidence="9">NADH-ubiquinone oxidoreductase chain L</fullName>
    </submittedName>
</protein>
<feature type="transmembrane region" description="Helical" evidence="6">
    <location>
        <begin position="162"/>
        <end position="180"/>
    </location>
</feature>
<keyword evidence="10" id="KW-1185">Reference proteome</keyword>
<dbReference type="RefSeq" id="WP_088257539.1">
    <property type="nucleotide sequence ID" value="NZ_NIDE01000014.1"/>
</dbReference>
<evidence type="ECO:0000256" key="5">
    <source>
        <dbReference type="RuleBase" id="RU000320"/>
    </source>
</evidence>
<dbReference type="GO" id="GO:0012505">
    <property type="term" value="C:endomembrane system"/>
    <property type="evidence" value="ECO:0007669"/>
    <property type="project" value="UniProtKB-SubCell"/>
</dbReference>
<dbReference type="GO" id="GO:0003954">
    <property type="term" value="F:NADH dehydrogenase activity"/>
    <property type="evidence" value="ECO:0007669"/>
    <property type="project" value="TreeGrafter"/>
</dbReference>
<evidence type="ECO:0000256" key="2">
    <source>
        <dbReference type="ARBA" id="ARBA00022692"/>
    </source>
</evidence>
<evidence type="ECO:0000256" key="3">
    <source>
        <dbReference type="ARBA" id="ARBA00022989"/>
    </source>
</evidence>
<dbReference type="GO" id="GO:0016020">
    <property type="term" value="C:membrane"/>
    <property type="evidence" value="ECO:0007669"/>
    <property type="project" value="UniProtKB-SubCell"/>
</dbReference>
<dbReference type="PANTHER" id="PTHR42829:SF2">
    <property type="entry name" value="NADH-UBIQUINONE OXIDOREDUCTASE CHAIN 5"/>
    <property type="match status" value="1"/>
</dbReference>
<evidence type="ECO:0000259" key="7">
    <source>
        <dbReference type="Pfam" id="PF00361"/>
    </source>
</evidence>
<feature type="transmembrane region" description="Helical" evidence="6">
    <location>
        <begin position="106"/>
        <end position="126"/>
    </location>
</feature>
<reference evidence="10" key="1">
    <citation type="submission" date="2017-06" db="EMBL/GenBank/DDBJ databases">
        <title>Genome analysis of Fimbriiglobus ruber SP5, the first member of the order Planctomycetales with confirmed chitinolytic capability.</title>
        <authorList>
            <person name="Ravin N.V."/>
            <person name="Rakitin A.L."/>
            <person name="Ivanova A.A."/>
            <person name="Beletsky A.V."/>
            <person name="Kulichevskaya I.S."/>
            <person name="Mardanov A.V."/>
            <person name="Dedysh S.N."/>
        </authorList>
    </citation>
    <scope>NUCLEOTIDE SEQUENCE [LARGE SCALE GENOMIC DNA]</scope>
    <source>
        <strain evidence="10">SP5</strain>
    </source>
</reference>
<proteinExistence type="predicted"/>
<evidence type="ECO:0000313" key="10">
    <source>
        <dbReference type="Proteomes" id="UP000214646"/>
    </source>
</evidence>
<comment type="subcellular location">
    <subcellularLocation>
        <location evidence="1">Endomembrane system</location>
        <topology evidence="1">Multi-pass membrane protein</topology>
    </subcellularLocation>
    <subcellularLocation>
        <location evidence="5">Membrane</location>
        <topology evidence="5">Multi-pass membrane protein</topology>
    </subcellularLocation>
</comment>
<keyword evidence="3 6" id="KW-1133">Transmembrane helix</keyword>
<keyword evidence="2 5" id="KW-0812">Transmembrane</keyword>
<evidence type="ECO:0000256" key="6">
    <source>
        <dbReference type="SAM" id="Phobius"/>
    </source>
</evidence>
<feature type="transmembrane region" description="Helical" evidence="6">
    <location>
        <begin position="12"/>
        <end position="33"/>
    </location>
</feature>
<feature type="transmembrane region" description="Helical" evidence="6">
    <location>
        <begin position="45"/>
        <end position="67"/>
    </location>
</feature>
<dbReference type="GO" id="GO:0042773">
    <property type="term" value="P:ATP synthesis coupled electron transport"/>
    <property type="evidence" value="ECO:0007669"/>
    <property type="project" value="InterPro"/>
</dbReference>
<keyword evidence="4 6" id="KW-0472">Membrane</keyword>
<feature type="transmembrane region" description="Helical" evidence="6">
    <location>
        <begin position="332"/>
        <end position="351"/>
    </location>
</feature>
<dbReference type="GO" id="GO:0008137">
    <property type="term" value="F:NADH dehydrogenase (ubiquinone) activity"/>
    <property type="evidence" value="ECO:0007669"/>
    <property type="project" value="InterPro"/>
</dbReference>
<name>A0A225D7U0_9BACT</name>
<dbReference type="Pfam" id="PF00662">
    <property type="entry name" value="Proton_antipo_N"/>
    <property type="match status" value="1"/>
</dbReference>
<dbReference type="Proteomes" id="UP000214646">
    <property type="component" value="Unassembled WGS sequence"/>
</dbReference>
<feature type="transmembrane region" description="Helical" evidence="6">
    <location>
        <begin position="277"/>
        <end position="295"/>
    </location>
</feature>
<feature type="domain" description="NADH-Ubiquinone oxidoreductase (complex I) chain 5 N-terminal" evidence="8">
    <location>
        <begin position="94"/>
        <end position="139"/>
    </location>
</feature>
<dbReference type="InterPro" id="IPR003945">
    <property type="entry name" value="NU5C-like"/>
</dbReference>
<feature type="domain" description="NADH:quinone oxidoreductase/Mrp antiporter transmembrane" evidence="7">
    <location>
        <begin position="160"/>
        <end position="389"/>
    </location>
</feature>
<dbReference type="AlphaFoldDB" id="A0A225D7U0"/>
<keyword evidence="9" id="KW-0830">Ubiquinone</keyword>
<comment type="caution">
    <text evidence="9">The sequence shown here is derived from an EMBL/GenBank/DDBJ whole genome shotgun (WGS) entry which is preliminary data.</text>
</comment>